<organism evidence="7 8">
    <name type="scientific">Paludibacter jiangxiensis</name>
    <dbReference type="NCBI Taxonomy" id="681398"/>
    <lineage>
        <taxon>Bacteria</taxon>
        <taxon>Pseudomonadati</taxon>
        <taxon>Bacteroidota</taxon>
        <taxon>Bacteroidia</taxon>
        <taxon>Bacteroidales</taxon>
        <taxon>Paludibacteraceae</taxon>
        <taxon>Paludibacter</taxon>
    </lineage>
</organism>
<proteinExistence type="inferred from homology"/>
<keyword evidence="5" id="KW-0804">Transcription</keyword>
<evidence type="ECO:0000256" key="2">
    <source>
        <dbReference type="ARBA" id="ARBA00022814"/>
    </source>
</evidence>
<keyword evidence="3" id="KW-0694">RNA-binding</keyword>
<keyword evidence="2" id="KW-0889">Transcription antitermination</keyword>
<reference evidence="8" key="2">
    <citation type="journal article" date="2017" name="Genome Announc.">
        <title>Draft genome sequence of Paludibacter jiangxiensis NM7(T), a propionate-producing fermentative bacterium.</title>
        <authorList>
            <person name="Qiu Y.-L."/>
            <person name="Tourlousse D.M."/>
            <person name="Matsuura N."/>
            <person name="Ohashi A."/>
            <person name="Sekiguchi Y."/>
        </authorList>
    </citation>
    <scope>NUCLEOTIDE SEQUENCE [LARGE SCALE GENOMIC DNA]</scope>
    <source>
        <strain evidence="8">NM7</strain>
    </source>
</reference>
<evidence type="ECO:0000256" key="3">
    <source>
        <dbReference type="ARBA" id="ARBA00022884"/>
    </source>
</evidence>
<comment type="similarity">
    <text evidence="1">Belongs to the NusB family.</text>
</comment>
<evidence type="ECO:0000256" key="1">
    <source>
        <dbReference type="ARBA" id="ARBA00005952"/>
    </source>
</evidence>
<accession>A0A171A503</accession>
<evidence type="ECO:0000259" key="6">
    <source>
        <dbReference type="Pfam" id="PF01029"/>
    </source>
</evidence>
<dbReference type="Gene3D" id="1.10.940.10">
    <property type="entry name" value="NusB-like"/>
    <property type="match status" value="1"/>
</dbReference>
<dbReference type="Proteomes" id="UP000076586">
    <property type="component" value="Unassembled WGS sequence"/>
</dbReference>
<evidence type="ECO:0000256" key="5">
    <source>
        <dbReference type="ARBA" id="ARBA00023163"/>
    </source>
</evidence>
<keyword evidence="8" id="KW-1185">Reference proteome</keyword>
<feature type="domain" description="NusB/RsmB/TIM44" evidence="6">
    <location>
        <begin position="205"/>
        <end position="296"/>
    </location>
</feature>
<dbReference type="AlphaFoldDB" id="A0A171A503"/>
<sequence length="309" mass="36171">MINRILLRIKIVQIVFAYYKSGEKDYGVAEKELFHSIEKTYDLYYHLLLLAIEVTRHARNKIDAGLQKYRPTEEELNPNRRFADNRFIAQLEANEMFVERVEEKNLSWIDSPEVVKSLYDSIISSECYKSYMESDTNDYAADKELWRKIFRNEVLNNEALAVALEEQSIYWCAEADFVISFILKTIKKFDESKGANQALLPMYNHDEDKRFAQKLFFNTIRHGDEYKALIEEFTKNWELDRIAYMDVIIMMVALGELNDFPSIPVNVTLNEYIEIAKQYSTDKSGTFVNGVLDKIVSHLKKEGTLMKAN</sequence>
<dbReference type="InterPro" id="IPR011605">
    <property type="entry name" value="NusB_fam"/>
</dbReference>
<evidence type="ECO:0000313" key="7">
    <source>
        <dbReference type="EMBL" id="GAT63292.1"/>
    </source>
</evidence>
<dbReference type="InterPro" id="IPR006027">
    <property type="entry name" value="NusB_RsmB_TIM44"/>
</dbReference>
<dbReference type="InterPro" id="IPR035926">
    <property type="entry name" value="NusB-like_sf"/>
</dbReference>
<dbReference type="GO" id="GO:0006353">
    <property type="term" value="P:DNA-templated transcription termination"/>
    <property type="evidence" value="ECO:0007669"/>
    <property type="project" value="InterPro"/>
</dbReference>
<evidence type="ECO:0000256" key="4">
    <source>
        <dbReference type="ARBA" id="ARBA00023015"/>
    </source>
</evidence>
<comment type="caution">
    <text evidence="7">The sequence shown here is derived from an EMBL/GenBank/DDBJ whole genome shotgun (WGS) entry which is preliminary data.</text>
</comment>
<dbReference type="EMBL" id="BDCR01000003">
    <property type="protein sequence ID" value="GAT63292.1"/>
    <property type="molecule type" value="Genomic_DNA"/>
</dbReference>
<dbReference type="SUPFAM" id="SSF48013">
    <property type="entry name" value="NusB-like"/>
    <property type="match status" value="1"/>
</dbReference>
<dbReference type="GO" id="GO:0005829">
    <property type="term" value="C:cytosol"/>
    <property type="evidence" value="ECO:0007669"/>
    <property type="project" value="TreeGrafter"/>
</dbReference>
<dbReference type="PANTHER" id="PTHR11078:SF3">
    <property type="entry name" value="ANTITERMINATION NUSB DOMAIN-CONTAINING PROTEIN"/>
    <property type="match status" value="1"/>
</dbReference>
<dbReference type="RefSeq" id="WP_068704319.1">
    <property type="nucleotide sequence ID" value="NZ_BDCR01000003.1"/>
</dbReference>
<dbReference type="PANTHER" id="PTHR11078">
    <property type="entry name" value="N UTILIZATION SUBSTANCE PROTEIN B-RELATED"/>
    <property type="match status" value="1"/>
</dbReference>
<dbReference type="GO" id="GO:0003723">
    <property type="term" value="F:RNA binding"/>
    <property type="evidence" value="ECO:0007669"/>
    <property type="project" value="UniProtKB-KW"/>
</dbReference>
<dbReference type="Pfam" id="PF01029">
    <property type="entry name" value="NusB"/>
    <property type="match status" value="1"/>
</dbReference>
<protein>
    <submittedName>
        <fullName evidence="7">N utilization substance protein B</fullName>
    </submittedName>
</protein>
<dbReference type="STRING" id="681398.PJIAN_3610"/>
<gene>
    <name evidence="7" type="ORF">PJIAN_3610</name>
</gene>
<dbReference type="NCBIfam" id="TIGR01951">
    <property type="entry name" value="nusB"/>
    <property type="match status" value="1"/>
</dbReference>
<keyword evidence="4" id="KW-0805">Transcription regulation</keyword>
<evidence type="ECO:0000313" key="8">
    <source>
        <dbReference type="Proteomes" id="UP000076586"/>
    </source>
</evidence>
<dbReference type="OrthoDB" id="9787568at2"/>
<reference evidence="8" key="1">
    <citation type="submission" date="2016-04" db="EMBL/GenBank/DDBJ databases">
        <title>Draft genome sequence of Paludibacter jiangxiensis strain NM7.</title>
        <authorList>
            <person name="Qiu Y."/>
            <person name="Matsuura N."/>
            <person name="Ohashi A."/>
            <person name="Tourlousse M.D."/>
            <person name="Sekiguchi Y."/>
        </authorList>
    </citation>
    <scope>NUCLEOTIDE SEQUENCE [LARGE SCALE GENOMIC DNA]</scope>
    <source>
        <strain evidence="8">NM7</strain>
    </source>
</reference>
<dbReference type="GO" id="GO:0031564">
    <property type="term" value="P:transcription antitermination"/>
    <property type="evidence" value="ECO:0007669"/>
    <property type="project" value="UniProtKB-KW"/>
</dbReference>
<name>A0A171A503_9BACT</name>